<dbReference type="InterPro" id="IPR036390">
    <property type="entry name" value="WH_DNA-bd_sf"/>
</dbReference>
<sequence length="107" mass="12073">MARRSGCDLPGSELRLLEHFDVAEPMRVSDIAERLHIDMSTVSLQLRRLRTDGLVVRNTGVADRQHLSLRTQEVRPGAGRPLRCRMSARTERTVGGRPGRFGRQVRA</sequence>
<proteinExistence type="predicted"/>
<dbReference type="EMBL" id="JADBEK010000001">
    <property type="protein sequence ID" value="MBE1592253.1"/>
    <property type="molecule type" value="Genomic_DNA"/>
</dbReference>
<dbReference type="SUPFAM" id="SSF46785">
    <property type="entry name" value="Winged helix' DNA-binding domain"/>
    <property type="match status" value="1"/>
</dbReference>
<dbReference type="Pfam" id="PF12802">
    <property type="entry name" value="MarR_2"/>
    <property type="match status" value="1"/>
</dbReference>
<gene>
    <name evidence="2" type="ORF">H4W80_010511</name>
</gene>
<evidence type="ECO:0000313" key="2">
    <source>
        <dbReference type="EMBL" id="MBE1592253.1"/>
    </source>
</evidence>
<reference evidence="2 3" key="1">
    <citation type="submission" date="2020-10" db="EMBL/GenBank/DDBJ databases">
        <title>Sequencing the genomes of 1000 actinobacteria strains.</title>
        <authorList>
            <person name="Klenk H.-P."/>
        </authorList>
    </citation>
    <scope>NUCLEOTIDE SEQUENCE [LARGE SCALE GENOMIC DNA]</scope>
    <source>
        <strain evidence="2 3">DSM 43173</strain>
    </source>
</reference>
<dbReference type="InterPro" id="IPR000835">
    <property type="entry name" value="HTH_MarR-typ"/>
</dbReference>
<organism evidence="2 3">
    <name type="scientific">Nonomuraea angiospora</name>
    <dbReference type="NCBI Taxonomy" id="46172"/>
    <lineage>
        <taxon>Bacteria</taxon>
        <taxon>Bacillati</taxon>
        <taxon>Actinomycetota</taxon>
        <taxon>Actinomycetes</taxon>
        <taxon>Streptosporangiales</taxon>
        <taxon>Streptosporangiaceae</taxon>
        <taxon>Nonomuraea</taxon>
    </lineage>
</organism>
<dbReference type="Gene3D" id="1.10.10.10">
    <property type="entry name" value="Winged helix-like DNA-binding domain superfamily/Winged helix DNA-binding domain"/>
    <property type="match status" value="1"/>
</dbReference>
<protein>
    <submittedName>
        <fullName evidence="2">ArsR family transcriptional regulator</fullName>
    </submittedName>
</protein>
<dbReference type="InterPro" id="IPR036388">
    <property type="entry name" value="WH-like_DNA-bd_sf"/>
</dbReference>
<keyword evidence="3" id="KW-1185">Reference proteome</keyword>
<dbReference type="Proteomes" id="UP000633509">
    <property type="component" value="Unassembled WGS sequence"/>
</dbReference>
<comment type="caution">
    <text evidence="2">The sequence shown here is derived from an EMBL/GenBank/DDBJ whole genome shotgun (WGS) entry which is preliminary data.</text>
</comment>
<evidence type="ECO:0000259" key="1">
    <source>
        <dbReference type="Pfam" id="PF12802"/>
    </source>
</evidence>
<feature type="domain" description="HTH marR-type" evidence="1">
    <location>
        <begin position="8"/>
        <end position="64"/>
    </location>
</feature>
<evidence type="ECO:0000313" key="3">
    <source>
        <dbReference type="Proteomes" id="UP000633509"/>
    </source>
</evidence>
<dbReference type="RefSeq" id="WP_318787473.1">
    <property type="nucleotide sequence ID" value="NZ_JADBEK010000001.1"/>
</dbReference>
<name>A0ABR9MH66_9ACTN</name>
<accession>A0ABR9MH66</accession>